<proteinExistence type="predicted"/>
<protein>
    <submittedName>
        <fullName evidence="1">Uncharacterized protein</fullName>
    </submittedName>
</protein>
<sequence length="161" mass="18157">MDHVDVFVSQSSRLYTCGTLQKLHTLTIGGPVFDLLNFTTTIILKAPSLTALNIKHDTFEGTEAITMYFKFRTLSIETQSNYAIMTESALDYFQEMAICSKNSCAMTTATNSRMVDHDDVMKKHLKTNTSSLKHPSFIFCAFISDAVLMALAEIRLLEIYY</sequence>
<evidence type="ECO:0000313" key="1">
    <source>
        <dbReference type="EMBL" id="KAI9278219.1"/>
    </source>
</evidence>
<reference evidence="1" key="2">
    <citation type="submission" date="2023-02" db="EMBL/GenBank/DDBJ databases">
        <authorList>
            <consortium name="DOE Joint Genome Institute"/>
            <person name="Mondo S.J."/>
            <person name="Chang Y."/>
            <person name="Wang Y."/>
            <person name="Ahrendt S."/>
            <person name="Andreopoulos W."/>
            <person name="Barry K."/>
            <person name="Beard J."/>
            <person name="Benny G.L."/>
            <person name="Blankenship S."/>
            <person name="Bonito G."/>
            <person name="Cuomo C."/>
            <person name="Desiro A."/>
            <person name="Gervers K.A."/>
            <person name="Hundley H."/>
            <person name="Kuo A."/>
            <person name="LaButti K."/>
            <person name="Lang B.F."/>
            <person name="Lipzen A."/>
            <person name="O'Donnell K."/>
            <person name="Pangilinan J."/>
            <person name="Reynolds N."/>
            <person name="Sandor L."/>
            <person name="Smith M.W."/>
            <person name="Tsang A."/>
            <person name="Grigoriev I.V."/>
            <person name="Stajich J.E."/>
            <person name="Spatafora J.W."/>
        </authorList>
    </citation>
    <scope>NUCLEOTIDE SEQUENCE</scope>
    <source>
        <strain evidence="1">RSA 2281</strain>
    </source>
</reference>
<comment type="caution">
    <text evidence="1">The sequence shown here is derived from an EMBL/GenBank/DDBJ whole genome shotgun (WGS) entry which is preliminary data.</text>
</comment>
<dbReference type="AlphaFoldDB" id="A0AAD5PLX6"/>
<name>A0AAD5PLX6_9FUNG</name>
<reference evidence="1" key="1">
    <citation type="journal article" date="2022" name="IScience">
        <title>Evolution of zygomycete secretomes and the origins of terrestrial fungal ecologies.</title>
        <authorList>
            <person name="Chang Y."/>
            <person name="Wang Y."/>
            <person name="Mondo S."/>
            <person name="Ahrendt S."/>
            <person name="Andreopoulos W."/>
            <person name="Barry K."/>
            <person name="Beard J."/>
            <person name="Benny G.L."/>
            <person name="Blankenship S."/>
            <person name="Bonito G."/>
            <person name="Cuomo C."/>
            <person name="Desiro A."/>
            <person name="Gervers K.A."/>
            <person name="Hundley H."/>
            <person name="Kuo A."/>
            <person name="LaButti K."/>
            <person name="Lang B.F."/>
            <person name="Lipzen A."/>
            <person name="O'Donnell K."/>
            <person name="Pangilinan J."/>
            <person name="Reynolds N."/>
            <person name="Sandor L."/>
            <person name="Smith M.E."/>
            <person name="Tsang A."/>
            <person name="Grigoriev I.V."/>
            <person name="Stajich J.E."/>
            <person name="Spatafora J.W."/>
        </authorList>
    </citation>
    <scope>NUCLEOTIDE SEQUENCE</scope>
    <source>
        <strain evidence="1">RSA 2281</strain>
    </source>
</reference>
<dbReference type="EMBL" id="JAIXMP010000001">
    <property type="protein sequence ID" value="KAI9278219.1"/>
    <property type="molecule type" value="Genomic_DNA"/>
</dbReference>
<organism evidence="1 2">
    <name type="scientific">Phascolomyces articulosus</name>
    <dbReference type="NCBI Taxonomy" id="60185"/>
    <lineage>
        <taxon>Eukaryota</taxon>
        <taxon>Fungi</taxon>
        <taxon>Fungi incertae sedis</taxon>
        <taxon>Mucoromycota</taxon>
        <taxon>Mucoromycotina</taxon>
        <taxon>Mucoromycetes</taxon>
        <taxon>Mucorales</taxon>
        <taxon>Lichtheimiaceae</taxon>
        <taxon>Phascolomyces</taxon>
    </lineage>
</organism>
<dbReference type="Proteomes" id="UP001209540">
    <property type="component" value="Unassembled WGS sequence"/>
</dbReference>
<keyword evidence="2" id="KW-1185">Reference proteome</keyword>
<accession>A0AAD5PLX6</accession>
<evidence type="ECO:0000313" key="2">
    <source>
        <dbReference type="Proteomes" id="UP001209540"/>
    </source>
</evidence>
<gene>
    <name evidence="1" type="ORF">BDA99DRAFT_577645</name>
</gene>